<dbReference type="RefSeq" id="WP_046966880.1">
    <property type="nucleotide sequence ID" value="NZ_CP017480.1"/>
</dbReference>
<dbReference type="PATRIC" id="fig|1440763.5.peg.962"/>
<dbReference type="OrthoDB" id="5951854at2"/>
<organism evidence="1 2">
    <name type="scientific">Luteibacter rhizovicinus DSM 16549</name>
    <dbReference type="NCBI Taxonomy" id="1440763"/>
    <lineage>
        <taxon>Bacteria</taxon>
        <taxon>Pseudomonadati</taxon>
        <taxon>Pseudomonadota</taxon>
        <taxon>Gammaproteobacteria</taxon>
        <taxon>Lysobacterales</taxon>
        <taxon>Rhodanobacteraceae</taxon>
        <taxon>Luteibacter</taxon>
    </lineage>
</organism>
<gene>
    <name evidence="1" type="ORF">BJI69_04940</name>
</gene>
<dbReference type="Proteomes" id="UP000182987">
    <property type="component" value="Chromosome"/>
</dbReference>
<accession>A0A0G9HDN4</accession>
<dbReference type="EMBL" id="CP017480">
    <property type="protein sequence ID" value="APG03320.1"/>
    <property type="molecule type" value="Genomic_DNA"/>
</dbReference>
<dbReference type="Pfam" id="PF11101">
    <property type="entry name" value="DUF2884"/>
    <property type="match status" value="1"/>
</dbReference>
<keyword evidence="2" id="KW-1185">Reference proteome</keyword>
<name>A0A0G9HDN4_9GAMM</name>
<reference evidence="2" key="1">
    <citation type="submission" date="2016-09" db="EMBL/GenBank/DDBJ databases">
        <authorList>
            <person name="Lysoe E."/>
        </authorList>
    </citation>
    <scope>NUCLEOTIDE SEQUENCE [LARGE SCALE GENOMIC DNA]</scope>
    <source>
        <strain evidence="2">LJ96T</strain>
    </source>
</reference>
<proteinExistence type="predicted"/>
<dbReference type="AlphaFoldDB" id="A0A0G9HDN4"/>
<evidence type="ECO:0000313" key="2">
    <source>
        <dbReference type="Proteomes" id="UP000182987"/>
    </source>
</evidence>
<dbReference type="KEGG" id="lrz:BJI69_04940"/>
<dbReference type="STRING" id="1440763.BJI69_04940"/>
<evidence type="ECO:0000313" key="1">
    <source>
        <dbReference type="EMBL" id="APG03320.1"/>
    </source>
</evidence>
<dbReference type="InterPro" id="IPR021307">
    <property type="entry name" value="DUF2884"/>
</dbReference>
<sequence length="251" mass="26624">MTARWWIAFVAVCTAGGVAAQDVGQLSCGVASTYDLTVRPDALLFERPEVAPHSVRLHDGSLATDGRAVALRADEQDRVALFERDVRALVPKAKAIASDGVDVAARAVREEAGRASPGSLSSGELDRVLASRVADIKRRIAASQSTRDWQADAMRAYAQEIVSDITPVLSQDVGSEAMQLAMNGDLDGAAALRDRVADLSTGGQARVLARLEAALRPRVQALCPAVRQLLDLQSGWRDASGQPLMLIETGG</sequence>
<protein>
    <submittedName>
        <fullName evidence="1">Uncharacterized protein</fullName>
    </submittedName>
</protein>